<evidence type="ECO:0000313" key="2">
    <source>
        <dbReference type="Proteomes" id="UP000441586"/>
    </source>
</evidence>
<organism evidence="1 2">
    <name type="scientific">Parasedimentitalea maritima</name>
    <dbReference type="NCBI Taxonomy" id="2578117"/>
    <lineage>
        <taxon>Bacteria</taxon>
        <taxon>Pseudomonadati</taxon>
        <taxon>Pseudomonadota</taxon>
        <taxon>Alphaproteobacteria</taxon>
        <taxon>Rhodobacterales</taxon>
        <taxon>Paracoccaceae</taxon>
        <taxon>Parasedimentitalea</taxon>
    </lineage>
</organism>
<gene>
    <name evidence="1" type="ORF">GP644_23300</name>
</gene>
<proteinExistence type="predicted"/>
<name>A0A6A4R6C0_9RHOB</name>
<dbReference type="EMBL" id="WSFO01000028">
    <property type="protein sequence ID" value="KAE9624727.1"/>
    <property type="molecule type" value="Genomic_DNA"/>
</dbReference>
<dbReference type="RefSeq" id="WP_158981843.1">
    <property type="nucleotide sequence ID" value="NZ_WSFO01000028.1"/>
</dbReference>
<dbReference type="Pfam" id="PF10109">
    <property type="entry name" value="Phage_TAC_7"/>
    <property type="match status" value="1"/>
</dbReference>
<accession>A0A6A4R6C0</accession>
<dbReference type="Proteomes" id="UP000441586">
    <property type="component" value="Unassembled WGS sequence"/>
</dbReference>
<sequence>MSWKPAPHTLRWPLTVGDETLTELPLRPILHGEHADLIARMESHKTDKANEGKPLADDEYDHLVFLSLATMATGLEEKTLLKLKKPDFNGLAQRVFELVSSKSLAFMDATQRAEAEPDEPPLLVPVKCSDGITRDAIALEVPDLEATQMMRKISDRRERAEFITAKCTGLIAHDLAQLTVPDWNTLQARLNDFLNETGDFFH</sequence>
<dbReference type="InterPro" id="IPR019289">
    <property type="entry name" value="Phage_tail_E/E"/>
</dbReference>
<evidence type="ECO:0000313" key="1">
    <source>
        <dbReference type="EMBL" id="KAE9624727.1"/>
    </source>
</evidence>
<reference evidence="1 2" key="1">
    <citation type="submission" date="2019-12" db="EMBL/GenBank/DDBJ databases">
        <authorList>
            <person name="Zhang Y.-J."/>
        </authorList>
    </citation>
    <scope>NUCLEOTIDE SEQUENCE [LARGE SCALE GENOMIC DNA]</scope>
    <source>
        <strain evidence="1 2">H18S-6</strain>
    </source>
</reference>
<comment type="caution">
    <text evidence="1">The sequence shown here is derived from an EMBL/GenBank/DDBJ whole genome shotgun (WGS) entry which is preliminary data.</text>
</comment>
<dbReference type="AlphaFoldDB" id="A0A6A4R6C0"/>
<protein>
    <submittedName>
        <fullName evidence="1">Phage tail assembly protein</fullName>
    </submittedName>
</protein>